<evidence type="ECO:0000259" key="3">
    <source>
        <dbReference type="Pfam" id="PF25917"/>
    </source>
</evidence>
<dbReference type="InterPro" id="IPR051909">
    <property type="entry name" value="MFP_Cation_Efflux"/>
</dbReference>
<dbReference type="PROSITE" id="PS51257">
    <property type="entry name" value="PROKAR_LIPOPROTEIN"/>
    <property type="match status" value="1"/>
</dbReference>
<dbReference type="InterPro" id="IPR058625">
    <property type="entry name" value="MdtA-like_BSH"/>
</dbReference>
<dbReference type="Proteomes" id="UP000243887">
    <property type="component" value="Unassembled WGS sequence"/>
</dbReference>
<dbReference type="Pfam" id="PF25917">
    <property type="entry name" value="BSH_RND"/>
    <property type="match status" value="1"/>
</dbReference>
<dbReference type="GO" id="GO:0060003">
    <property type="term" value="P:copper ion export"/>
    <property type="evidence" value="ECO:0007669"/>
    <property type="project" value="TreeGrafter"/>
</dbReference>
<reference evidence="6" key="1">
    <citation type="submission" date="2016-10" db="EMBL/GenBank/DDBJ databases">
        <authorList>
            <person name="Varghese N."/>
            <person name="Submissions S."/>
        </authorList>
    </citation>
    <scope>NUCLEOTIDE SEQUENCE [LARGE SCALE GENOMIC DNA]</scope>
    <source>
        <strain evidence="6">DSM 26542</strain>
    </source>
</reference>
<name>A0A1I3Q4M0_9FLAO</name>
<keyword evidence="2" id="KW-0813">Transport</keyword>
<dbReference type="GO" id="GO:0016020">
    <property type="term" value="C:membrane"/>
    <property type="evidence" value="ECO:0007669"/>
    <property type="project" value="InterPro"/>
</dbReference>
<comment type="similarity">
    <text evidence="1">Belongs to the membrane fusion protein (MFP) (TC 8.A.1) family.</text>
</comment>
<dbReference type="STRING" id="1150112.SAMN04487893_10529"/>
<dbReference type="PANTHER" id="PTHR30097">
    <property type="entry name" value="CATION EFFLUX SYSTEM PROTEIN CUSB"/>
    <property type="match status" value="1"/>
</dbReference>
<sequence>MKKSIIYLSLLAGVFLIGCNKVSDADKHPEEAITETVNNANKEVELNKAQYDAAGIELGALEQKNLTDVIKVNGYTKLPPQNQANVTTFLNGTITQILVNVGDKVSKGQVLAYADSPGYIQLQESYAVAKSNLEYLELEFKRQETLRAENVNSEKTFQKIKSDLNIEKSKFQSLSNQLRMLQSNAIQGGKALKIVAPISGYVATIGVQIGSPIQSEAALMTLVDNSKLHLDLMVYEKDLPQISIGQEVTFALTNLSQTVVSGKIFSIGKTFEEGTRSVAVHASIDNVPDNLIGGLYVNALIHIGSREVPALPEEAVVKAEGREFIFILEEADANHFHFKRIEVKTGIAELGFVQITLLDETVEPKNIVRKGAYYLQSHLIKNEGGGGHDH</sequence>
<gene>
    <name evidence="5" type="ORF">SAMN04487893_10529</name>
</gene>
<organism evidence="5 6">
    <name type="scientific">Myroides guanonis</name>
    <dbReference type="NCBI Taxonomy" id="1150112"/>
    <lineage>
        <taxon>Bacteria</taxon>
        <taxon>Pseudomonadati</taxon>
        <taxon>Bacteroidota</taxon>
        <taxon>Flavobacteriia</taxon>
        <taxon>Flavobacteriales</taxon>
        <taxon>Flavobacteriaceae</taxon>
        <taxon>Myroides</taxon>
    </lineage>
</organism>
<evidence type="ECO:0000256" key="1">
    <source>
        <dbReference type="ARBA" id="ARBA00009477"/>
    </source>
</evidence>
<feature type="domain" description="Multidrug resistance protein MdtA-like barrel-sandwich hybrid" evidence="3">
    <location>
        <begin position="82"/>
        <end position="223"/>
    </location>
</feature>
<evidence type="ECO:0000259" key="4">
    <source>
        <dbReference type="Pfam" id="PF25954"/>
    </source>
</evidence>
<dbReference type="GO" id="GO:0030313">
    <property type="term" value="C:cell envelope"/>
    <property type="evidence" value="ECO:0007669"/>
    <property type="project" value="TreeGrafter"/>
</dbReference>
<protein>
    <submittedName>
        <fullName evidence="5">Membrane fusion protein, cobalt-zinc-cadmium efflux system</fullName>
    </submittedName>
</protein>
<proteinExistence type="inferred from homology"/>
<dbReference type="Gene3D" id="2.40.50.100">
    <property type="match status" value="1"/>
</dbReference>
<dbReference type="PANTHER" id="PTHR30097:SF4">
    <property type="entry name" value="SLR6042 PROTEIN"/>
    <property type="match status" value="1"/>
</dbReference>
<accession>A0A1I3Q4M0</accession>
<evidence type="ECO:0000313" key="6">
    <source>
        <dbReference type="Proteomes" id="UP000243887"/>
    </source>
</evidence>
<keyword evidence="6" id="KW-1185">Reference proteome</keyword>
<dbReference type="InterPro" id="IPR058792">
    <property type="entry name" value="Beta-barrel_RND_2"/>
</dbReference>
<feature type="domain" description="CusB-like beta-barrel" evidence="4">
    <location>
        <begin position="230"/>
        <end position="299"/>
    </location>
</feature>
<dbReference type="NCBIfam" id="TIGR01730">
    <property type="entry name" value="RND_mfp"/>
    <property type="match status" value="1"/>
</dbReference>
<dbReference type="Gene3D" id="2.40.30.170">
    <property type="match status" value="1"/>
</dbReference>
<dbReference type="GO" id="GO:0022857">
    <property type="term" value="F:transmembrane transporter activity"/>
    <property type="evidence" value="ECO:0007669"/>
    <property type="project" value="InterPro"/>
</dbReference>
<dbReference type="RefSeq" id="WP_090678520.1">
    <property type="nucleotide sequence ID" value="NZ_FORU01000005.1"/>
</dbReference>
<dbReference type="EMBL" id="FORU01000005">
    <property type="protein sequence ID" value="SFJ28086.1"/>
    <property type="molecule type" value="Genomic_DNA"/>
</dbReference>
<dbReference type="InterPro" id="IPR006143">
    <property type="entry name" value="RND_pump_MFP"/>
</dbReference>
<evidence type="ECO:0000313" key="5">
    <source>
        <dbReference type="EMBL" id="SFJ28086.1"/>
    </source>
</evidence>
<evidence type="ECO:0000256" key="2">
    <source>
        <dbReference type="ARBA" id="ARBA00022448"/>
    </source>
</evidence>
<dbReference type="GO" id="GO:0015679">
    <property type="term" value="P:plasma membrane copper ion transport"/>
    <property type="evidence" value="ECO:0007669"/>
    <property type="project" value="TreeGrafter"/>
</dbReference>
<dbReference type="OrthoDB" id="9814657at2"/>
<dbReference type="AlphaFoldDB" id="A0A1I3Q4M0"/>
<dbReference type="Pfam" id="PF25954">
    <property type="entry name" value="Beta-barrel_RND_2"/>
    <property type="match status" value="1"/>
</dbReference>
<dbReference type="SUPFAM" id="SSF111369">
    <property type="entry name" value="HlyD-like secretion proteins"/>
    <property type="match status" value="1"/>
</dbReference>